<keyword evidence="4" id="KW-0677">Repeat</keyword>
<feature type="transmembrane region" description="Helical" evidence="7">
    <location>
        <begin position="289"/>
        <end position="309"/>
    </location>
</feature>
<dbReference type="GO" id="GO:0009755">
    <property type="term" value="P:hormone-mediated signaling pathway"/>
    <property type="evidence" value="ECO:0007669"/>
    <property type="project" value="TreeGrafter"/>
</dbReference>
<name>A0A8S4A366_9EUPU</name>
<feature type="transmembrane region" description="Helical" evidence="7">
    <location>
        <begin position="101"/>
        <end position="125"/>
    </location>
</feature>
<comment type="subcellular location">
    <subcellularLocation>
        <location evidence="1">Membrane</location>
    </subcellularLocation>
</comment>
<evidence type="ECO:0000256" key="2">
    <source>
        <dbReference type="ARBA" id="ARBA00022614"/>
    </source>
</evidence>
<dbReference type="GO" id="GO:0016500">
    <property type="term" value="F:protein-hormone receptor activity"/>
    <property type="evidence" value="ECO:0007669"/>
    <property type="project" value="InterPro"/>
</dbReference>
<feature type="transmembrane region" description="Helical" evidence="7">
    <location>
        <begin position="145"/>
        <end position="166"/>
    </location>
</feature>
<evidence type="ECO:0000259" key="8">
    <source>
        <dbReference type="PROSITE" id="PS50262"/>
    </source>
</evidence>
<dbReference type="InterPro" id="IPR017452">
    <property type="entry name" value="GPCR_Rhodpsn_7TM"/>
</dbReference>
<keyword evidence="5 7" id="KW-1133">Transmembrane helix</keyword>
<organism evidence="9 10">
    <name type="scientific">Candidula unifasciata</name>
    <dbReference type="NCBI Taxonomy" id="100452"/>
    <lineage>
        <taxon>Eukaryota</taxon>
        <taxon>Metazoa</taxon>
        <taxon>Spiralia</taxon>
        <taxon>Lophotrochozoa</taxon>
        <taxon>Mollusca</taxon>
        <taxon>Gastropoda</taxon>
        <taxon>Heterobranchia</taxon>
        <taxon>Euthyneura</taxon>
        <taxon>Panpulmonata</taxon>
        <taxon>Eupulmonata</taxon>
        <taxon>Stylommatophora</taxon>
        <taxon>Helicina</taxon>
        <taxon>Helicoidea</taxon>
        <taxon>Geomitridae</taxon>
        <taxon>Candidula</taxon>
    </lineage>
</organism>
<comment type="caution">
    <text evidence="9">The sequence shown here is derived from an EMBL/GenBank/DDBJ whole genome shotgun (WGS) entry which is preliminary data.</text>
</comment>
<protein>
    <recommendedName>
        <fullName evidence="8">G-protein coupled receptors family 1 profile domain-containing protein</fullName>
    </recommendedName>
</protein>
<evidence type="ECO:0000313" key="10">
    <source>
        <dbReference type="Proteomes" id="UP000678393"/>
    </source>
</evidence>
<evidence type="ECO:0000256" key="1">
    <source>
        <dbReference type="ARBA" id="ARBA00004370"/>
    </source>
</evidence>
<keyword evidence="2" id="KW-0433">Leucine-rich repeat</keyword>
<proteinExistence type="predicted"/>
<dbReference type="Pfam" id="PF00001">
    <property type="entry name" value="7tm_1"/>
    <property type="match status" value="1"/>
</dbReference>
<dbReference type="Proteomes" id="UP000678393">
    <property type="component" value="Unassembled WGS sequence"/>
</dbReference>
<feature type="transmembrane region" description="Helical" evidence="7">
    <location>
        <begin position="66"/>
        <end position="89"/>
    </location>
</feature>
<reference evidence="9" key="1">
    <citation type="submission" date="2021-04" db="EMBL/GenBank/DDBJ databases">
        <authorList>
            <consortium name="Molecular Ecology Group"/>
        </authorList>
    </citation>
    <scope>NUCLEOTIDE SEQUENCE</scope>
</reference>
<dbReference type="PANTHER" id="PTHR24372">
    <property type="entry name" value="GLYCOPROTEIN HORMONE RECEPTOR"/>
    <property type="match status" value="1"/>
</dbReference>
<feature type="transmembrane region" description="Helical" evidence="7">
    <location>
        <begin position="236"/>
        <end position="260"/>
    </location>
</feature>
<evidence type="ECO:0000256" key="6">
    <source>
        <dbReference type="ARBA" id="ARBA00023136"/>
    </source>
</evidence>
<evidence type="ECO:0000313" key="9">
    <source>
        <dbReference type="EMBL" id="CAG5135744.1"/>
    </source>
</evidence>
<keyword evidence="10" id="KW-1185">Reference proteome</keyword>
<dbReference type="InterPro" id="IPR002131">
    <property type="entry name" value="Gphrmn_rcpt_fam"/>
</dbReference>
<dbReference type="GO" id="GO:0007189">
    <property type="term" value="P:adenylate cyclase-activating G protein-coupled receptor signaling pathway"/>
    <property type="evidence" value="ECO:0007669"/>
    <property type="project" value="TreeGrafter"/>
</dbReference>
<dbReference type="PRINTS" id="PR00373">
    <property type="entry name" value="GLYCHORMONER"/>
</dbReference>
<keyword evidence="6 7" id="KW-0472">Membrane</keyword>
<dbReference type="EMBL" id="CAJHNH020008455">
    <property type="protein sequence ID" value="CAG5135744.1"/>
    <property type="molecule type" value="Genomic_DNA"/>
</dbReference>
<dbReference type="InterPro" id="IPR000276">
    <property type="entry name" value="GPCR_Rhodpsn"/>
</dbReference>
<feature type="transmembrane region" description="Helical" evidence="7">
    <location>
        <begin position="321"/>
        <end position="345"/>
    </location>
</feature>
<evidence type="ECO:0000256" key="3">
    <source>
        <dbReference type="ARBA" id="ARBA00022692"/>
    </source>
</evidence>
<evidence type="ECO:0000256" key="5">
    <source>
        <dbReference type="ARBA" id="ARBA00022989"/>
    </source>
</evidence>
<dbReference type="GO" id="GO:0005886">
    <property type="term" value="C:plasma membrane"/>
    <property type="evidence" value="ECO:0007669"/>
    <property type="project" value="TreeGrafter"/>
</dbReference>
<feature type="domain" description="G-protein coupled receptors family 1 profile" evidence="8">
    <location>
        <begin position="78"/>
        <end position="340"/>
    </location>
</feature>
<dbReference type="AlphaFoldDB" id="A0A8S4A366"/>
<dbReference type="SUPFAM" id="SSF81321">
    <property type="entry name" value="Family A G protein-coupled receptor-like"/>
    <property type="match status" value="1"/>
</dbReference>
<evidence type="ECO:0000256" key="4">
    <source>
        <dbReference type="ARBA" id="ARBA00022737"/>
    </source>
</evidence>
<dbReference type="GO" id="GO:0008528">
    <property type="term" value="F:G protein-coupled peptide receptor activity"/>
    <property type="evidence" value="ECO:0007669"/>
    <property type="project" value="TreeGrafter"/>
</dbReference>
<evidence type="ECO:0000256" key="7">
    <source>
        <dbReference type="SAM" id="Phobius"/>
    </source>
</evidence>
<dbReference type="PROSITE" id="PS50262">
    <property type="entry name" value="G_PROTEIN_RECEP_F1_2"/>
    <property type="match status" value="1"/>
</dbReference>
<dbReference type="PROSITE" id="PS00237">
    <property type="entry name" value="G_PROTEIN_RECEP_F1_1"/>
    <property type="match status" value="1"/>
</dbReference>
<gene>
    <name evidence="9" type="ORF">CUNI_LOCUS21302</name>
</gene>
<dbReference type="OrthoDB" id="10035376at2759"/>
<sequence length="388" mass="42927">MSGTSVKGYNSSFFNGLTIEGGFHTDMYGLCCPQIRGPGITDQVCFAPEDAISTCYALIGDTVQRVLLWIVGIIAVLGNFTVIVCRFVWNKSVLNKAYGIFVTNLGVSDFIMGVYLLVIASADLYYNGIYITKNIYWKQSLVCHIAGFLSTLSSETSAFFVLLVTIDRYFVLKFPFGQYGFTKRSTLIASVAAWSCGFALALTPSLPNFNDWTIFYVNGMCLGLPLTVERLGGWEYSVAIFVGLNTVMFVVIAAGQYSIYQAMSGNRAAKTAVHNSNRRSQDVAVAKQLFLVVLTDFLCYFPVGLMGLLAMTGHQIGNKVYAWSAVLVLPINSAINPVLYTVPVIQNKWLQFQRRHFRFGLKRDKSQNANPVATLSNALEYNLKNITL</sequence>
<feature type="transmembrane region" description="Helical" evidence="7">
    <location>
        <begin position="187"/>
        <end position="206"/>
    </location>
</feature>
<dbReference type="PRINTS" id="PR00237">
    <property type="entry name" value="GPCRRHODOPSN"/>
</dbReference>
<dbReference type="PANTHER" id="PTHR24372:SF77">
    <property type="entry name" value="G-PROTEIN COUPLED RECEPTORS FAMILY 1 PROFILE DOMAIN-CONTAINING PROTEIN"/>
    <property type="match status" value="1"/>
</dbReference>
<keyword evidence="3 7" id="KW-0812">Transmembrane</keyword>
<accession>A0A8S4A366</accession>
<dbReference type="Gene3D" id="1.20.1070.10">
    <property type="entry name" value="Rhodopsin 7-helix transmembrane proteins"/>
    <property type="match status" value="1"/>
</dbReference>